<reference evidence="5 6" key="1">
    <citation type="submission" date="2021-08" db="EMBL/GenBank/DDBJ databases">
        <title>Nocardioides bacterium WL0053 sp. nov., isolated from the sediment.</title>
        <authorList>
            <person name="Wang L."/>
            <person name="Zhang D."/>
            <person name="Zhang A."/>
        </authorList>
    </citation>
    <scope>NUCLEOTIDE SEQUENCE [LARGE SCALE GENOMIC DNA]</scope>
    <source>
        <strain evidence="5 6">WL0053</strain>
    </source>
</reference>
<feature type="domain" description="RCK N-terminal" evidence="3">
    <location>
        <begin position="108"/>
        <end position="222"/>
    </location>
</feature>
<organism evidence="5 6">
    <name type="scientific">Nocardioides jiangsuensis</name>
    <dbReference type="NCBI Taxonomy" id="2866161"/>
    <lineage>
        <taxon>Bacteria</taxon>
        <taxon>Bacillati</taxon>
        <taxon>Actinomycetota</taxon>
        <taxon>Actinomycetes</taxon>
        <taxon>Propionibacteriales</taxon>
        <taxon>Nocardioidaceae</taxon>
        <taxon>Nocardioides</taxon>
    </lineage>
</organism>
<evidence type="ECO:0000259" key="4">
    <source>
        <dbReference type="PROSITE" id="PS51202"/>
    </source>
</evidence>
<dbReference type="Pfam" id="PF07885">
    <property type="entry name" value="Ion_trans_2"/>
    <property type="match status" value="1"/>
</dbReference>
<dbReference type="InterPro" id="IPR036291">
    <property type="entry name" value="NAD(P)-bd_dom_sf"/>
</dbReference>
<keyword evidence="2" id="KW-1133">Transmembrane helix</keyword>
<dbReference type="InterPro" id="IPR036721">
    <property type="entry name" value="RCK_C_sf"/>
</dbReference>
<keyword evidence="6" id="KW-1185">Reference proteome</keyword>
<protein>
    <submittedName>
        <fullName evidence="5">NAD-binding protein</fullName>
    </submittedName>
</protein>
<evidence type="ECO:0000313" key="6">
    <source>
        <dbReference type="Proteomes" id="UP000754710"/>
    </source>
</evidence>
<evidence type="ECO:0000313" key="5">
    <source>
        <dbReference type="EMBL" id="MBY9073757.1"/>
    </source>
</evidence>
<gene>
    <name evidence="5" type="ORF">K1X13_02875</name>
</gene>
<dbReference type="Pfam" id="PF02080">
    <property type="entry name" value="TrkA_C"/>
    <property type="match status" value="1"/>
</dbReference>
<keyword evidence="2" id="KW-0472">Membrane</keyword>
<sequence length="334" mass="35066">MNQGAIRRIAVALTGLVAVTVLGTVGYLALGFTFLEALYQTVTTVATVGFREVRPLSPVGQVFTILLIVVGVGVVLYNLSVIFEALTEGHLRENLERRRMDKRIEALRGHVIVCGYGRVGRAAQEQFLASGLDVVVVDIDPAVVTGMTDGLYLVGNVTDDAVLRRAGIEHARALLAALETDADTVYVTLSARALRSDLVIVARARTTASAEKMIMAGATHAVNPERIGGRRLAVFALQPDVAEFLDVVMHEESLDFRIQQIPVEAGSALEGRALADLGLRGHAGALVLALRSAAGHPLVPNPAASTVVPAGAVLIALGTAEEMGALMALGRAGG</sequence>
<evidence type="ECO:0000256" key="2">
    <source>
        <dbReference type="SAM" id="Phobius"/>
    </source>
</evidence>
<dbReference type="InterPro" id="IPR050721">
    <property type="entry name" value="Trk_Ktr_HKT_K-transport"/>
</dbReference>
<dbReference type="Gene3D" id="3.40.50.720">
    <property type="entry name" value="NAD(P)-binding Rossmann-like Domain"/>
    <property type="match status" value="1"/>
</dbReference>
<dbReference type="RefSeq" id="WP_221023521.1">
    <property type="nucleotide sequence ID" value="NZ_JAIEZQ010000001.1"/>
</dbReference>
<dbReference type="SUPFAM" id="SSF51735">
    <property type="entry name" value="NAD(P)-binding Rossmann-fold domains"/>
    <property type="match status" value="1"/>
</dbReference>
<dbReference type="PROSITE" id="PS51202">
    <property type="entry name" value="RCK_C"/>
    <property type="match status" value="1"/>
</dbReference>
<evidence type="ECO:0000256" key="1">
    <source>
        <dbReference type="ARBA" id="ARBA00004651"/>
    </source>
</evidence>
<dbReference type="Gene3D" id="3.30.70.1450">
    <property type="entry name" value="Regulator of K+ conductance, C-terminal domain"/>
    <property type="match status" value="1"/>
</dbReference>
<keyword evidence="2" id="KW-0812">Transmembrane</keyword>
<dbReference type="EMBL" id="JAIEZQ010000001">
    <property type="protein sequence ID" value="MBY9073757.1"/>
    <property type="molecule type" value="Genomic_DNA"/>
</dbReference>
<dbReference type="SUPFAM" id="SSF116726">
    <property type="entry name" value="TrkA C-terminal domain-like"/>
    <property type="match status" value="1"/>
</dbReference>
<feature type="transmembrane region" description="Helical" evidence="2">
    <location>
        <begin position="12"/>
        <end position="39"/>
    </location>
</feature>
<feature type="domain" description="RCK C-terminal" evidence="4">
    <location>
        <begin position="246"/>
        <end position="332"/>
    </location>
</feature>
<dbReference type="PANTHER" id="PTHR43833:SF9">
    <property type="entry name" value="POTASSIUM CHANNEL PROTEIN YUGO-RELATED"/>
    <property type="match status" value="1"/>
</dbReference>
<comment type="subcellular location">
    <subcellularLocation>
        <location evidence="1">Cell membrane</location>
        <topology evidence="1">Multi-pass membrane protein</topology>
    </subcellularLocation>
</comment>
<dbReference type="PANTHER" id="PTHR43833">
    <property type="entry name" value="POTASSIUM CHANNEL PROTEIN 2-RELATED-RELATED"/>
    <property type="match status" value="1"/>
</dbReference>
<dbReference type="InterPro" id="IPR003148">
    <property type="entry name" value="RCK_N"/>
</dbReference>
<dbReference type="InterPro" id="IPR013099">
    <property type="entry name" value="K_chnl_dom"/>
</dbReference>
<evidence type="ECO:0000259" key="3">
    <source>
        <dbReference type="PROSITE" id="PS51201"/>
    </source>
</evidence>
<proteinExistence type="predicted"/>
<accession>A0ABS7RFF8</accession>
<dbReference type="SUPFAM" id="SSF81324">
    <property type="entry name" value="Voltage-gated potassium channels"/>
    <property type="match status" value="1"/>
</dbReference>
<feature type="transmembrane region" description="Helical" evidence="2">
    <location>
        <begin position="59"/>
        <end position="83"/>
    </location>
</feature>
<comment type="caution">
    <text evidence="5">The sequence shown here is derived from an EMBL/GenBank/DDBJ whole genome shotgun (WGS) entry which is preliminary data.</text>
</comment>
<dbReference type="Pfam" id="PF02254">
    <property type="entry name" value="TrkA_N"/>
    <property type="match status" value="1"/>
</dbReference>
<dbReference type="Gene3D" id="1.10.287.70">
    <property type="match status" value="1"/>
</dbReference>
<dbReference type="Proteomes" id="UP000754710">
    <property type="component" value="Unassembled WGS sequence"/>
</dbReference>
<dbReference type="InterPro" id="IPR006037">
    <property type="entry name" value="RCK_C"/>
</dbReference>
<name>A0ABS7RFF8_9ACTN</name>
<dbReference type="PROSITE" id="PS51201">
    <property type="entry name" value="RCK_N"/>
    <property type="match status" value="1"/>
</dbReference>